<feature type="transmembrane region" description="Helical" evidence="7">
    <location>
        <begin position="217"/>
        <end position="237"/>
    </location>
</feature>
<evidence type="ECO:0000256" key="6">
    <source>
        <dbReference type="ARBA" id="ARBA00023136"/>
    </source>
</evidence>
<keyword evidence="3" id="KW-1003">Cell membrane</keyword>
<feature type="domain" description="EamA" evidence="8">
    <location>
        <begin position="8"/>
        <end position="143"/>
    </location>
</feature>
<name>A0A1T4RTR0_9FIRM</name>
<feature type="transmembrane region" description="Helical" evidence="7">
    <location>
        <begin position="157"/>
        <end position="175"/>
    </location>
</feature>
<proteinExistence type="inferred from homology"/>
<dbReference type="AlphaFoldDB" id="A0A1T4RTR0"/>
<comment type="subcellular location">
    <subcellularLocation>
        <location evidence="1">Cell membrane</location>
        <topology evidence="1">Multi-pass membrane protein</topology>
    </subcellularLocation>
</comment>
<dbReference type="InterPro" id="IPR050638">
    <property type="entry name" value="AA-Vitamin_Transporters"/>
</dbReference>
<sequence>MITNQHLKGAFMVVLAAGLWGFSGTVAKYFFNKQVDPLILVQIRLNLSAWLLLAWLAIKQRQLLKIERQDYGKIIILGILGMAGVQFTYLYTVSRVNVALAVFLQYLSPVLVSLYAWVWQKQLPDFRGLLALILAITGSALMIMGPELSLEGIPLDGLLTGLASAVTAAFYTVYGKQVLQKYTPWTTLGWALLAGGLPWWLINSPRRLLAQVNSVETVAFFIYIALFATIIPFGLYFAGLKRISATETVIISMLEPVVAALTAFWFLGERLSLSQIGGGLAIMLAVAILSSGSISIAQESRVEER</sequence>
<evidence type="ECO:0000259" key="8">
    <source>
        <dbReference type="Pfam" id="PF00892"/>
    </source>
</evidence>
<feature type="transmembrane region" description="Helical" evidence="7">
    <location>
        <begin position="98"/>
        <end position="119"/>
    </location>
</feature>
<feature type="domain" description="EamA" evidence="8">
    <location>
        <begin position="157"/>
        <end position="290"/>
    </location>
</feature>
<keyword evidence="6 7" id="KW-0472">Membrane</keyword>
<dbReference type="SUPFAM" id="SSF103481">
    <property type="entry name" value="Multidrug resistance efflux transporter EmrE"/>
    <property type="match status" value="2"/>
</dbReference>
<keyword evidence="5 7" id="KW-1133">Transmembrane helix</keyword>
<gene>
    <name evidence="9" type="ORF">SAMN02745885_02266</name>
</gene>
<protein>
    <submittedName>
        <fullName evidence="9">Permease of the drug/metabolite transporter (DMT) superfamily</fullName>
    </submittedName>
</protein>
<accession>A0A1T4RTR0</accession>
<evidence type="ECO:0000256" key="3">
    <source>
        <dbReference type="ARBA" id="ARBA00022475"/>
    </source>
</evidence>
<evidence type="ECO:0000256" key="1">
    <source>
        <dbReference type="ARBA" id="ARBA00004651"/>
    </source>
</evidence>
<dbReference type="OrthoDB" id="9810818at2"/>
<evidence type="ECO:0000256" key="2">
    <source>
        <dbReference type="ARBA" id="ARBA00007362"/>
    </source>
</evidence>
<keyword evidence="4 7" id="KW-0812">Transmembrane</keyword>
<evidence type="ECO:0000256" key="4">
    <source>
        <dbReference type="ARBA" id="ARBA00022692"/>
    </source>
</evidence>
<feature type="transmembrane region" description="Helical" evidence="7">
    <location>
        <begin position="37"/>
        <end position="58"/>
    </location>
</feature>
<feature type="transmembrane region" description="Helical" evidence="7">
    <location>
        <begin position="182"/>
        <end position="202"/>
    </location>
</feature>
<feature type="transmembrane region" description="Helical" evidence="7">
    <location>
        <begin position="126"/>
        <end position="145"/>
    </location>
</feature>
<feature type="transmembrane region" description="Helical" evidence="7">
    <location>
        <begin position="70"/>
        <end position="92"/>
    </location>
</feature>
<evidence type="ECO:0000313" key="10">
    <source>
        <dbReference type="Proteomes" id="UP000189933"/>
    </source>
</evidence>
<dbReference type="GO" id="GO:0005886">
    <property type="term" value="C:plasma membrane"/>
    <property type="evidence" value="ECO:0007669"/>
    <property type="project" value="UniProtKB-SubCell"/>
</dbReference>
<evidence type="ECO:0000256" key="7">
    <source>
        <dbReference type="SAM" id="Phobius"/>
    </source>
</evidence>
<evidence type="ECO:0000256" key="5">
    <source>
        <dbReference type="ARBA" id="ARBA00022989"/>
    </source>
</evidence>
<feature type="transmembrane region" description="Helical" evidence="7">
    <location>
        <begin position="12"/>
        <end position="31"/>
    </location>
</feature>
<dbReference type="EMBL" id="FUXM01000035">
    <property type="protein sequence ID" value="SKA19365.1"/>
    <property type="molecule type" value="Genomic_DNA"/>
</dbReference>
<comment type="similarity">
    <text evidence="2">Belongs to the EamA transporter family.</text>
</comment>
<dbReference type="Proteomes" id="UP000189933">
    <property type="component" value="Unassembled WGS sequence"/>
</dbReference>
<feature type="transmembrane region" description="Helical" evidence="7">
    <location>
        <begin position="249"/>
        <end position="267"/>
    </location>
</feature>
<keyword evidence="10" id="KW-1185">Reference proteome</keyword>
<dbReference type="InterPro" id="IPR000620">
    <property type="entry name" value="EamA_dom"/>
</dbReference>
<dbReference type="PANTHER" id="PTHR32322:SF18">
    <property type="entry name" value="S-ADENOSYLMETHIONINE_S-ADENOSYLHOMOCYSTEINE TRANSPORTER"/>
    <property type="match status" value="1"/>
</dbReference>
<organism evidence="9 10">
    <name type="scientific">Carboxydocella sporoproducens DSM 16521</name>
    <dbReference type="NCBI Taxonomy" id="1121270"/>
    <lineage>
        <taxon>Bacteria</taxon>
        <taxon>Bacillati</taxon>
        <taxon>Bacillota</taxon>
        <taxon>Clostridia</taxon>
        <taxon>Eubacteriales</taxon>
        <taxon>Clostridiales Family XVI. Incertae Sedis</taxon>
        <taxon>Carboxydocella</taxon>
    </lineage>
</organism>
<dbReference type="Pfam" id="PF00892">
    <property type="entry name" value="EamA"/>
    <property type="match status" value="2"/>
</dbReference>
<dbReference type="PANTHER" id="PTHR32322">
    <property type="entry name" value="INNER MEMBRANE TRANSPORTER"/>
    <property type="match status" value="1"/>
</dbReference>
<feature type="transmembrane region" description="Helical" evidence="7">
    <location>
        <begin position="273"/>
        <end position="297"/>
    </location>
</feature>
<dbReference type="InterPro" id="IPR037185">
    <property type="entry name" value="EmrE-like"/>
</dbReference>
<evidence type="ECO:0000313" key="9">
    <source>
        <dbReference type="EMBL" id="SKA19365.1"/>
    </source>
</evidence>
<dbReference type="RefSeq" id="WP_078666270.1">
    <property type="nucleotide sequence ID" value="NZ_FUXM01000035.1"/>
</dbReference>
<reference evidence="10" key="1">
    <citation type="submission" date="2017-02" db="EMBL/GenBank/DDBJ databases">
        <authorList>
            <person name="Varghese N."/>
            <person name="Submissions S."/>
        </authorList>
    </citation>
    <scope>NUCLEOTIDE SEQUENCE [LARGE SCALE GENOMIC DNA]</scope>
    <source>
        <strain evidence="10">DSM 16521</strain>
    </source>
</reference>